<protein>
    <submittedName>
        <fullName evidence="1">Predicted protein</fullName>
    </submittedName>
</protein>
<dbReference type="EMBL" id="DS547104">
    <property type="protein sequence ID" value="EDR07458.1"/>
    <property type="molecule type" value="Genomic_DNA"/>
</dbReference>
<accession>B0DDD8</accession>
<dbReference type="InParanoid" id="B0DDD8"/>
<keyword evidence="2" id="KW-1185">Reference proteome</keyword>
<dbReference type="Proteomes" id="UP000001194">
    <property type="component" value="Unassembled WGS sequence"/>
</dbReference>
<dbReference type="RefSeq" id="XP_001881850.1">
    <property type="nucleotide sequence ID" value="XM_001881815.1"/>
</dbReference>
<proteinExistence type="predicted"/>
<dbReference type="AlphaFoldDB" id="B0DDD8"/>
<dbReference type="GeneID" id="6077371"/>
<evidence type="ECO:0000313" key="2">
    <source>
        <dbReference type="Proteomes" id="UP000001194"/>
    </source>
</evidence>
<gene>
    <name evidence="1" type="ORF">LACBIDRAFT_327965</name>
</gene>
<evidence type="ECO:0000313" key="1">
    <source>
        <dbReference type="EMBL" id="EDR07458.1"/>
    </source>
</evidence>
<dbReference type="HOGENOM" id="CLU_1643997_0_0_1"/>
<sequence length="161" mass="18441">MARGRKNAHLQLFSNTIVELEPVGSLDGEGKHEITTKHRYRNHFDIEEVCNIDKDANHDISNVFYAAQLHKPDEGCPPPLWSIAKRKSQTPPLPIRYLIAHLSDLLHTSPQKWRCNPCYMPLLLTFKVPQEAHVVEPEDWYWKSPMMETSGGCWEARLGGA</sequence>
<reference evidence="1 2" key="1">
    <citation type="journal article" date="2008" name="Nature">
        <title>The genome of Laccaria bicolor provides insights into mycorrhizal symbiosis.</title>
        <authorList>
            <person name="Martin F."/>
            <person name="Aerts A."/>
            <person name="Ahren D."/>
            <person name="Brun A."/>
            <person name="Danchin E.G.J."/>
            <person name="Duchaussoy F."/>
            <person name="Gibon J."/>
            <person name="Kohler A."/>
            <person name="Lindquist E."/>
            <person name="Pereda V."/>
            <person name="Salamov A."/>
            <person name="Shapiro H.J."/>
            <person name="Wuyts J."/>
            <person name="Blaudez D."/>
            <person name="Buee M."/>
            <person name="Brokstein P."/>
            <person name="Canbaeck B."/>
            <person name="Cohen D."/>
            <person name="Courty P.E."/>
            <person name="Coutinho P.M."/>
            <person name="Delaruelle C."/>
            <person name="Detter J.C."/>
            <person name="Deveau A."/>
            <person name="DiFazio S."/>
            <person name="Duplessis S."/>
            <person name="Fraissinet-Tachet L."/>
            <person name="Lucic E."/>
            <person name="Frey-Klett P."/>
            <person name="Fourrey C."/>
            <person name="Feussner I."/>
            <person name="Gay G."/>
            <person name="Grimwood J."/>
            <person name="Hoegger P.J."/>
            <person name="Jain P."/>
            <person name="Kilaru S."/>
            <person name="Labbe J."/>
            <person name="Lin Y.C."/>
            <person name="Legue V."/>
            <person name="Le Tacon F."/>
            <person name="Marmeisse R."/>
            <person name="Melayah D."/>
            <person name="Montanini B."/>
            <person name="Muratet M."/>
            <person name="Nehls U."/>
            <person name="Niculita-Hirzel H."/>
            <person name="Oudot-Le Secq M.P."/>
            <person name="Peter M."/>
            <person name="Quesneville H."/>
            <person name="Rajashekar B."/>
            <person name="Reich M."/>
            <person name="Rouhier N."/>
            <person name="Schmutz J."/>
            <person name="Yin T."/>
            <person name="Chalot M."/>
            <person name="Henrissat B."/>
            <person name="Kuees U."/>
            <person name="Lucas S."/>
            <person name="Van de Peer Y."/>
            <person name="Podila G.K."/>
            <person name="Polle A."/>
            <person name="Pukkila P.J."/>
            <person name="Richardson P.M."/>
            <person name="Rouze P."/>
            <person name="Sanders I.R."/>
            <person name="Stajich J.E."/>
            <person name="Tunlid A."/>
            <person name="Tuskan G."/>
            <person name="Grigoriev I.V."/>
        </authorList>
    </citation>
    <scope>NUCLEOTIDE SEQUENCE [LARGE SCALE GENOMIC DNA]</scope>
    <source>
        <strain evidence="2">S238N-H82 / ATCC MYA-4686</strain>
    </source>
</reference>
<organism evidence="2">
    <name type="scientific">Laccaria bicolor (strain S238N-H82 / ATCC MYA-4686)</name>
    <name type="common">Bicoloured deceiver</name>
    <name type="synonym">Laccaria laccata var. bicolor</name>
    <dbReference type="NCBI Taxonomy" id="486041"/>
    <lineage>
        <taxon>Eukaryota</taxon>
        <taxon>Fungi</taxon>
        <taxon>Dikarya</taxon>
        <taxon>Basidiomycota</taxon>
        <taxon>Agaricomycotina</taxon>
        <taxon>Agaricomycetes</taxon>
        <taxon>Agaricomycetidae</taxon>
        <taxon>Agaricales</taxon>
        <taxon>Agaricineae</taxon>
        <taxon>Hydnangiaceae</taxon>
        <taxon>Laccaria</taxon>
    </lineage>
</organism>
<name>B0DDD8_LACBS</name>
<dbReference type="KEGG" id="lbc:LACBIDRAFT_327965"/>